<dbReference type="GO" id="GO:0015721">
    <property type="term" value="P:bile acid and bile salt transport"/>
    <property type="evidence" value="ECO:0007669"/>
    <property type="project" value="UniProtKB-ARBA"/>
</dbReference>
<dbReference type="SUPFAM" id="SSF103473">
    <property type="entry name" value="MFS general substrate transporter"/>
    <property type="match status" value="1"/>
</dbReference>
<comment type="similarity">
    <text evidence="2">Belongs to the major facilitator superfamily. EmrB family.</text>
</comment>
<dbReference type="EMBL" id="CAADIS010000005">
    <property type="protein sequence ID" value="VFS40399.1"/>
    <property type="molecule type" value="Genomic_DNA"/>
</dbReference>
<dbReference type="InterPro" id="IPR004638">
    <property type="entry name" value="EmrB-like"/>
</dbReference>
<keyword evidence="8 9" id="KW-0472">Membrane</keyword>
<evidence type="ECO:0000256" key="9">
    <source>
        <dbReference type="SAM" id="Phobius"/>
    </source>
</evidence>
<dbReference type="InterPro" id="IPR036259">
    <property type="entry name" value="MFS_trans_sf"/>
</dbReference>
<dbReference type="PROSITE" id="PS50850">
    <property type="entry name" value="MFS"/>
    <property type="match status" value="1"/>
</dbReference>
<keyword evidence="7 9" id="KW-1133">Transmembrane helix</keyword>
<proteinExistence type="inferred from homology"/>
<sequence>MQQQKPLEGAQLVIMTIALSLATFMQVLDSTIANVAIPTIAGNLAHHSVRERGDHFFRVANAISIPLTGWLAKRVGEVKLFLWSTIAFAIASWACGVSSSLNMLIFFRVIQGIVAGPLIPLSQSLLLNNYPPAKRSIALALWSMTVIVAPICGPILGGYISDNYHWGWIFFINVPIGVAVVLMTLQTLRGRETRTERRRIDAVGLALLVIGIGSLQIMLDRGKELDWFSSQEIIILTVVAVVAICFLIVWELTDDNPIVDLSLFKSRNFTIGCLCISSRICSTSARLFCCRSCCRRSTVTRRRGQGWPLRR</sequence>
<feature type="transmembrane region" description="Helical" evidence="9">
    <location>
        <begin position="166"/>
        <end position="188"/>
    </location>
</feature>
<dbReference type="InterPro" id="IPR020846">
    <property type="entry name" value="MFS_dom"/>
</dbReference>
<dbReference type="InterPro" id="IPR011701">
    <property type="entry name" value="MFS"/>
</dbReference>
<feature type="domain" description="Major facilitator superfamily (MFS) profile" evidence="10">
    <location>
        <begin position="15"/>
        <end position="311"/>
    </location>
</feature>
<dbReference type="Pfam" id="PF07690">
    <property type="entry name" value="MFS_1"/>
    <property type="match status" value="1"/>
</dbReference>
<evidence type="ECO:0000256" key="1">
    <source>
        <dbReference type="ARBA" id="ARBA00004429"/>
    </source>
</evidence>
<dbReference type="NCBIfam" id="TIGR00711">
    <property type="entry name" value="efflux_EmrB"/>
    <property type="match status" value="1"/>
</dbReference>
<feature type="transmembrane region" description="Helical" evidence="9">
    <location>
        <begin position="139"/>
        <end position="160"/>
    </location>
</feature>
<gene>
    <name evidence="11" type="primary">emrB_5</name>
    <name evidence="11" type="ORF">NCTC9001_06438</name>
</gene>
<dbReference type="PANTHER" id="PTHR42718:SF9">
    <property type="entry name" value="MAJOR FACILITATOR SUPERFAMILY MULTIDRUG TRANSPORTER MFSC"/>
    <property type="match status" value="1"/>
</dbReference>
<dbReference type="GO" id="GO:0005886">
    <property type="term" value="C:plasma membrane"/>
    <property type="evidence" value="ECO:0007669"/>
    <property type="project" value="UniProtKB-SubCell"/>
</dbReference>
<accession>A0A484Z312</accession>
<feature type="transmembrane region" description="Helical" evidence="9">
    <location>
        <begin position="231"/>
        <end position="250"/>
    </location>
</feature>
<evidence type="ECO:0000313" key="11">
    <source>
        <dbReference type="EMBL" id="VFS40399.1"/>
    </source>
</evidence>
<comment type="subcellular location">
    <subcellularLocation>
        <location evidence="1">Cell inner membrane</location>
        <topology evidence="1">Multi-pass membrane protein</topology>
    </subcellularLocation>
</comment>
<evidence type="ECO:0000256" key="6">
    <source>
        <dbReference type="ARBA" id="ARBA00022692"/>
    </source>
</evidence>
<keyword evidence="5" id="KW-0997">Cell inner membrane</keyword>
<evidence type="ECO:0000256" key="5">
    <source>
        <dbReference type="ARBA" id="ARBA00022519"/>
    </source>
</evidence>
<name>A0A484Z312_ECOLX</name>
<evidence type="ECO:0000256" key="4">
    <source>
        <dbReference type="ARBA" id="ARBA00022475"/>
    </source>
</evidence>
<feature type="transmembrane region" description="Helical" evidence="9">
    <location>
        <begin position="105"/>
        <end position="127"/>
    </location>
</feature>
<keyword evidence="6 9" id="KW-0812">Transmembrane</keyword>
<feature type="transmembrane region" description="Helical" evidence="9">
    <location>
        <begin position="80"/>
        <end position="99"/>
    </location>
</feature>
<evidence type="ECO:0000256" key="7">
    <source>
        <dbReference type="ARBA" id="ARBA00022989"/>
    </source>
</evidence>
<keyword evidence="4" id="KW-1003">Cell membrane</keyword>
<reference evidence="11 12" key="1">
    <citation type="submission" date="2019-03" db="EMBL/GenBank/DDBJ databases">
        <authorList>
            <consortium name="Pathogen Informatics"/>
        </authorList>
    </citation>
    <scope>NUCLEOTIDE SEQUENCE [LARGE SCALE GENOMIC DNA]</scope>
    <source>
        <strain evidence="11 12">NCTC9001</strain>
    </source>
</reference>
<dbReference type="AlphaFoldDB" id="A0A484Z312"/>
<evidence type="ECO:0000256" key="3">
    <source>
        <dbReference type="ARBA" id="ARBA00022448"/>
    </source>
</evidence>
<dbReference type="FunFam" id="1.20.1720.10:FF:000002">
    <property type="entry name" value="Multidrug resistance protein B"/>
    <property type="match status" value="1"/>
</dbReference>
<dbReference type="Proteomes" id="UP000372890">
    <property type="component" value="Unassembled WGS sequence"/>
</dbReference>
<protein>
    <submittedName>
        <fullName evidence="11">Multidrug resistance protein B</fullName>
    </submittedName>
</protein>
<evidence type="ECO:0000259" key="10">
    <source>
        <dbReference type="PROSITE" id="PS50850"/>
    </source>
</evidence>
<evidence type="ECO:0000313" key="12">
    <source>
        <dbReference type="Proteomes" id="UP000372890"/>
    </source>
</evidence>
<dbReference type="GO" id="GO:0022857">
    <property type="term" value="F:transmembrane transporter activity"/>
    <property type="evidence" value="ECO:0007669"/>
    <property type="project" value="InterPro"/>
</dbReference>
<dbReference type="PANTHER" id="PTHR42718">
    <property type="entry name" value="MAJOR FACILITATOR SUPERFAMILY MULTIDRUG TRANSPORTER MFSC"/>
    <property type="match status" value="1"/>
</dbReference>
<keyword evidence="3" id="KW-0813">Transport</keyword>
<dbReference type="Gene3D" id="1.20.1720.10">
    <property type="entry name" value="Multidrug resistance protein D"/>
    <property type="match status" value="1"/>
</dbReference>
<organism evidence="11 12">
    <name type="scientific">Escherichia coli</name>
    <dbReference type="NCBI Taxonomy" id="562"/>
    <lineage>
        <taxon>Bacteria</taxon>
        <taxon>Pseudomonadati</taxon>
        <taxon>Pseudomonadota</taxon>
        <taxon>Gammaproteobacteria</taxon>
        <taxon>Enterobacterales</taxon>
        <taxon>Enterobacteriaceae</taxon>
        <taxon>Escherichia</taxon>
    </lineage>
</organism>
<evidence type="ECO:0000256" key="8">
    <source>
        <dbReference type="ARBA" id="ARBA00023136"/>
    </source>
</evidence>
<evidence type="ECO:0000256" key="2">
    <source>
        <dbReference type="ARBA" id="ARBA00008537"/>
    </source>
</evidence>
<dbReference type="GO" id="GO:1990961">
    <property type="term" value="P:xenobiotic detoxification by transmembrane export across the plasma membrane"/>
    <property type="evidence" value="ECO:0007669"/>
    <property type="project" value="UniProtKB-ARBA"/>
</dbReference>
<feature type="transmembrane region" description="Helical" evidence="9">
    <location>
        <begin position="200"/>
        <end position="219"/>
    </location>
</feature>